<dbReference type="Proteomes" id="UP001521785">
    <property type="component" value="Unassembled WGS sequence"/>
</dbReference>
<evidence type="ECO:0000313" key="3">
    <source>
        <dbReference type="Proteomes" id="UP001521785"/>
    </source>
</evidence>
<proteinExistence type="predicted"/>
<feature type="compositionally biased region" description="Low complexity" evidence="1">
    <location>
        <begin position="56"/>
        <end position="66"/>
    </location>
</feature>
<reference evidence="2 3" key="1">
    <citation type="submission" date="2024-02" db="EMBL/GenBank/DDBJ databases">
        <title>De novo assembly and annotation of 12 fungi associated with fruit tree decline syndrome in Ontario, Canada.</title>
        <authorList>
            <person name="Sulman M."/>
            <person name="Ellouze W."/>
            <person name="Ilyukhin E."/>
        </authorList>
    </citation>
    <scope>NUCLEOTIDE SEQUENCE [LARGE SCALE GENOMIC DNA]</scope>
    <source>
        <strain evidence="2 3">M42-189</strain>
    </source>
</reference>
<keyword evidence="3" id="KW-1185">Reference proteome</keyword>
<name>A0ABR3R609_9PLEO</name>
<evidence type="ECO:0000313" key="2">
    <source>
        <dbReference type="EMBL" id="KAL1599865.1"/>
    </source>
</evidence>
<feature type="compositionally biased region" description="Basic residues" evidence="1">
    <location>
        <begin position="69"/>
        <end position="82"/>
    </location>
</feature>
<dbReference type="EMBL" id="JAKJXO020000010">
    <property type="protein sequence ID" value="KAL1599865.1"/>
    <property type="molecule type" value="Genomic_DNA"/>
</dbReference>
<gene>
    <name evidence="2" type="ORF">SLS60_007670</name>
</gene>
<comment type="caution">
    <text evidence="2">The sequence shown here is derived from an EMBL/GenBank/DDBJ whole genome shotgun (WGS) entry which is preliminary data.</text>
</comment>
<accession>A0ABR3R609</accession>
<organism evidence="2 3">
    <name type="scientific">Paraconiothyrium brasiliense</name>
    <dbReference type="NCBI Taxonomy" id="300254"/>
    <lineage>
        <taxon>Eukaryota</taxon>
        <taxon>Fungi</taxon>
        <taxon>Dikarya</taxon>
        <taxon>Ascomycota</taxon>
        <taxon>Pezizomycotina</taxon>
        <taxon>Dothideomycetes</taxon>
        <taxon>Pleosporomycetidae</taxon>
        <taxon>Pleosporales</taxon>
        <taxon>Massarineae</taxon>
        <taxon>Didymosphaeriaceae</taxon>
        <taxon>Paraconiothyrium</taxon>
    </lineage>
</organism>
<evidence type="ECO:0000256" key="1">
    <source>
        <dbReference type="SAM" id="MobiDB-lite"/>
    </source>
</evidence>
<protein>
    <submittedName>
        <fullName evidence="2">Uncharacterized protein</fullName>
    </submittedName>
</protein>
<sequence length="82" mass="9170">MGVQYKTGCNDHTYANGYNLSAKKVKSGLPAHHRTEFERQQEANIIAEHMREAEAATEAKGAAQEQASRKNKGKKGEKKKRK</sequence>
<feature type="region of interest" description="Disordered" evidence="1">
    <location>
        <begin position="51"/>
        <end position="82"/>
    </location>
</feature>